<sequence length="78" mass="8941">MHETFLAPDTQAKNPSAEKQTFSFIMTQKHVLGAGYEQMSVSGDHLSDDVNGKRKRIQYFFPFSPQRQIPGRWTLSHS</sequence>
<name>A0A8X6WE33_TRICX</name>
<evidence type="ECO:0000313" key="2">
    <source>
        <dbReference type="Proteomes" id="UP000887159"/>
    </source>
</evidence>
<protein>
    <submittedName>
        <fullName evidence="1">Uncharacterized protein</fullName>
    </submittedName>
</protein>
<gene>
    <name evidence="1" type="ORF">TNCV_1897891</name>
</gene>
<reference evidence="1" key="1">
    <citation type="submission" date="2020-08" db="EMBL/GenBank/DDBJ databases">
        <title>Multicomponent nature underlies the extraordinary mechanical properties of spider dragline silk.</title>
        <authorList>
            <person name="Kono N."/>
            <person name="Nakamura H."/>
            <person name="Mori M."/>
            <person name="Yoshida Y."/>
            <person name="Ohtoshi R."/>
            <person name="Malay A.D."/>
            <person name="Moran D.A.P."/>
            <person name="Tomita M."/>
            <person name="Numata K."/>
            <person name="Arakawa K."/>
        </authorList>
    </citation>
    <scope>NUCLEOTIDE SEQUENCE</scope>
</reference>
<evidence type="ECO:0000313" key="1">
    <source>
        <dbReference type="EMBL" id="GFY33337.1"/>
    </source>
</evidence>
<comment type="caution">
    <text evidence="1">The sequence shown here is derived from an EMBL/GenBank/DDBJ whole genome shotgun (WGS) entry which is preliminary data.</text>
</comment>
<dbReference type="EMBL" id="BMAU01021410">
    <property type="protein sequence ID" value="GFY33337.1"/>
    <property type="molecule type" value="Genomic_DNA"/>
</dbReference>
<proteinExistence type="predicted"/>
<dbReference type="Proteomes" id="UP000887159">
    <property type="component" value="Unassembled WGS sequence"/>
</dbReference>
<organism evidence="1 2">
    <name type="scientific">Trichonephila clavipes</name>
    <name type="common">Golden silk orbweaver</name>
    <name type="synonym">Nephila clavipes</name>
    <dbReference type="NCBI Taxonomy" id="2585209"/>
    <lineage>
        <taxon>Eukaryota</taxon>
        <taxon>Metazoa</taxon>
        <taxon>Ecdysozoa</taxon>
        <taxon>Arthropoda</taxon>
        <taxon>Chelicerata</taxon>
        <taxon>Arachnida</taxon>
        <taxon>Araneae</taxon>
        <taxon>Araneomorphae</taxon>
        <taxon>Entelegynae</taxon>
        <taxon>Araneoidea</taxon>
        <taxon>Nephilidae</taxon>
        <taxon>Trichonephila</taxon>
    </lineage>
</organism>
<keyword evidence="2" id="KW-1185">Reference proteome</keyword>
<accession>A0A8X6WE33</accession>
<dbReference type="AlphaFoldDB" id="A0A8X6WE33"/>